<dbReference type="InterPro" id="IPR001810">
    <property type="entry name" value="F-box_dom"/>
</dbReference>
<reference evidence="3 4" key="1">
    <citation type="journal article" date="2016" name="Mol. Biol. Evol.">
        <title>Comparative Genomics of Early-Diverging Mushroom-Forming Fungi Provides Insights into the Origins of Lignocellulose Decay Capabilities.</title>
        <authorList>
            <person name="Nagy L.G."/>
            <person name="Riley R."/>
            <person name="Tritt A."/>
            <person name="Adam C."/>
            <person name="Daum C."/>
            <person name="Floudas D."/>
            <person name="Sun H."/>
            <person name="Yadav J.S."/>
            <person name="Pangilinan J."/>
            <person name="Larsson K.H."/>
            <person name="Matsuura K."/>
            <person name="Barry K."/>
            <person name="Labutti K."/>
            <person name="Kuo R."/>
            <person name="Ohm R.A."/>
            <person name="Bhattacharya S.S."/>
            <person name="Shirouzu T."/>
            <person name="Yoshinaga Y."/>
            <person name="Martin F.M."/>
            <person name="Grigoriev I.V."/>
            <person name="Hibbett D.S."/>
        </authorList>
    </citation>
    <scope>NUCLEOTIDE SEQUENCE [LARGE SCALE GENOMIC DNA]</scope>
    <source>
        <strain evidence="3 4">HHB12029</strain>
    </source>
</reference>
<dbReference type="Proteomes" id="UP000077266">
    <property type="component" value="Unassembled WGS sequence"/>
</dbReference>
<dbReference type="GO" id="GO:0006893">
    <property type="term" value="P:Golgi to plasma membrane transport"/>
    <property type="evidence" value="ECO:0007669"/>
    <property type="project" value="TreeGrafter"/>
</dbReference>
<evidence type="ECO:0000313" key="3">
    <source>
        <dbReference type="EMBL" id="KZV93315.1"/>
    </source>
</evidence>
<keyword evidence="4" id="KW-1185">Reference proteome</keyword>
<feature type="domain" description="F-box" evidence="2">
    <location>
        <begin position="33"/>
        <end position="79"/>
    </location>
</feature>
<feature type="region of interest" description="Disordered" evidence="1">
    <location>
        <begin position="99"/>
        <end position="120"/>
    </location>
</feature>
<dbReference type="Gene3D" id="1.20.1280.50">
    <property type="match status" value="1"/>
</dbReference>
<accession>A0A165IF37</accession>
<dbReference type="PANTHER" id="PTHR12100:SF1">
    <property type="entry name" value="RECYCLIN-1"/>
    <property type="match status" value="1"/>
</dbReference>
<dbReference type="STRING" id="1314781.A0A165IF37"/>
<dbReference type="Pfam" id="PF12937">
    <property type="entry name" value="F-box-like"/>
    <property type="match status" value="1"/>
</dbReference>
<gene>
    <name evidence="3" type="ORF">EXIGLDRAFT_835839</name>
</gene>
<feature type="region of interest" description="Disordered" evidence="1">
    <location>
        <begin position="550"/>
        <end position="585"/>
    </location>
</feature>
<evidence type="ECO:0000313" key="4">
    <source>
        <dbReference type="Proteomes" id="UP000077266"/>
    </source>
</evidence>
<sequence length="931" mass="104127">MDKWVTLEPVKLYGQLTSGSSSARPLKPPPSRATFIGRLPAEVHLIILQHLPVYDIPGYSRICRALGRLTKDDKLWEHRWLALGVEKHKLDGVLDELDDQQKSKPQAPGPPTLSVVEDDDFGDFASPQSAGGLAADTGDLADFVLPSTSYAQPASTTVLFAVQPVPGSSVHRNKYTRAHALLKGLTKHLSAPPHLVLSSLFPGNQTLRQQAKTLQLLLRFVSARVQPLRAWPTLLLSLRATIDRFQAHLLTAFDIADQKKDEKGMHDAAHSSWDVVDRDSTEEWEIGRMWSEKREIFYEQGKWQALENFTQDRALVFDPMVEFMNHIADILRVDGATAIRIFPPDSRVLLNFADRVAVEVVGEYIIPLLSHARAVSNQTFLRATAASFAQAWRIADVLLDISKPPPSEPDRPPVVTQLQAEDVVYRMFEVNMDEYLDEEIEYIKATFDATCREWDKKLESHTQTSSTFLGSHNPALVKRNVLASFTEALLLPVTLVPRAVGGAVVGAATAATTVASALNPQRWVMGSAQNVTTNGGKYLAPNQDTLEAFIDDDDGEMSPRREQPPQPTIDTLNIPETNGADRPSSATSVTTAAAKSAFEHLDLLLSLDVALELIQTDRDSLKRVESFKGYPGTYGHKVRETIEELFILLLQALSERHIAPGFATATERMRMYKPAEHEETTSVAPLLQFFELVHLGDTIQSMVQVYFDKELAPYISRTDFLNGAVREKKRFENTLDDAVAGGLNAGTDVLMQQVEHIIWSRTGARDYYPEEGASLDLKPTKACQEAIACLEMHCKLLRGSTSKDVLEVFYQEIGIRLHQILQKHIKRQIISLEGGFQVIADLNAYHAFIQTLRVPQGIQDFAHLKMLGHVYIVSDAVDLAQIVKDVQRYGGTFRPEDIYEFVQRRSDWKKIEKTVDKTMYNLSFKEDCVIC</sequence>
<dbReference type="PANTHER" id="PTHR12100">
    <property type="entry name" value="SEC10"/>
    <property type="match status" value="1"/>
</dbReference>
<dbReference type="PROSITE" id="PS50181">
    <property type="entry name" value="FBOX"/>
    <property type="match status" value="1"/>
</dbReference>
<evidence type="ECO:0000256" key="1">
    <source>
        <dbReference type="SAM" id="MobiDB-lite"/>
    </source>
</evidence>
<evidence type="ECO:0000259" key="2">
    <source>
        <dbReference type="PROSITE" id="PS50181"/>
    </source>
</evidence>
<dbReference type="AlphaFoldDB" id="A0A165IF37"/>
<dbReference type="InterPro" id="IPR009976">
    <property type="entry name" value="Sec10-like"/>
</dbReference>
<dbReference type="SUPFAM" id="SSF81383">
    <property type="entry name" value="F-box domain"/>
    <property type="match status" value="1"/>
</dbReference>
<dbReference type="GO" id="GO:0000145">
    <property type="term" value="C:exocyst"/>
    <property type="evidence" value="ECO:0007669"/>
    <property type="project" value="TreeGrafter"/>
</dbReference>
<organism evidence="3 4">
    <name type="scientific">Exidia glandulosa HHB12029</name>
    <dbReference type="NCBI Taxonomy" id="1314781"/>
    <lineage>
        <taxon>Eukaryota</taxon>
        <taxon>Fungi</taxon>
        <taxon>Dikarya</taxon>
        <taxon>Basidiomycota</taxon>
        <taxon>Agaricomycotina</taxon>
        <taxon>Agaricomycetes</taxon>
        <taxon>Auriculariales</taxon>
        <taxon>Exidiaceae</taxon>
        <taxon>Exidia</taxon>
    </lineage>
</organism>
<dbReference type="EMBL" id="KV425992">
    <property type="protein sequence ID" value="KZV93315.1"/>
    <property type="molecule type" value="Genomic_DNA"/>
</dbReference>
<dbReference type="InParanoid" id="A0A165IF37"/>
<dbReference type="OrthoDB" id="5554140at2759"/>
<dbReference type="FunCoup" id="A0A165IF37">
    <property type="interactions" value="38"/>
</dbReference>
<dbReference type="InterPro" id="IPR036047">
    <property type="entry name" value="F-box-like_dom_sf"/>
</dbReference>
<dbReference type="InterPro" id="IPR048627">
    <property type="entry name" value="Sec10_HB"/>
</dbReference>
<dbReference type="Pfam" id="PF07393">
    <property type="entry name" value="Sec10_HB"/>
    <property type="match status" value="1"/>
</dbReference>
<proteinExistence type="predicted"/>
<name>A0A165IF37_EXIGL</name>
<dbReference type="GO" id="GO:0006887">
    <property type="term" value="P:exocytosis"/>
    <property type="evidence" value="ECO:0007669"/>
    <property type="project" value="TreeGrafter"/>
</dbReference>
<protein>
    <recommendedName>
        <fullName evidence="2">F-box domain-containing protein</fullName>
    </recommendedName>
</protein>